<dbReference type="InterPro" id="IPR022927">
    <property type="entry name" value="RppH"/>
</dbReference>
<dbReference type="EMBL" id="CP049056">
    <property type="protein sequence ID" value="QIE57982.1"/>
    <property type="molecule type" value="Genomic_DNA"/>
</dbReference>
<dbReference type="GO" id="GO:0008893">
    <property type="term" value="F:guanosine-3',5'-bis(diphosphate) 3'-diphosphatase activity"/>
    <property type="evidence" value="ECO:0007669"/>
    <property type="project" value="TreeGrafter"/>
</dbReference>
<dbReference type="PANTHER" id="PTHR11839">
    <property type="entry name" value="UDP/ADP-SUGAR PYROPHOSPHATASE"/>
    <property type="match status" value="1"/>
</dbReference>
<evidence type="ECO:0000313" key="6">
    <source>
        <dbReference type="EMBL" id="QIE57982.1"/>
    </source>
</evidence>
<comment type="function">
    <text evidence="4">Accelerates the degradation of transcripts by removing pyrophosphate from the 5'-end of triphosphorylated RNA, leading to a more labile monophosphorylated state that can stimulate subsequent ribonuclease cleavage.</text>
</comment>
<dbReference type="SUPFAM" id="SSF55811">
    <property type="entry name" value="Nudix"/>
    <property type="match status" value="1"/>
</dbReference>
<dbReference type="InterPro" id="IPR020476">
    <property type="entry name" value="Nudix_hydrolase"/>
</dbReference>
<evidence type="ECO:0000256" key="3">
    <source>
        <dbReference type="ARBA" id="ARBA00022801"/>
    </source>
</evidence>
<evidence type="ECO:0000256" key="1">
    <source>
        <dbReference type="ARBA" id="ARBA00001936"/>
    </source>
</evidence>
<dbReference type="InterPro" id="IPR020084">
    <property type="entry name" value="NUDIX_hydrolase_CS"/>
</dbReference>
<dbReference type="InterPro" id="IPR015797">
    <property type="entry name" value="NUDIX_hydrolase-like_dom_sf"/>
</dbReference>
<sequence>MKPSAANIAALPYRPCVGLVVLNRRGEVFAGKRIDNPGDAWQMPQGGVETGEAPRDAAFRELGEETGIAPTSVSFLAETAGWVCYDLPPDLLGKLWKGRYRGQRQKWFLARFLGADSEVSIDGDHAEFSDWRWFAPDVLIEKIVPFKREVYEAVFKEFATKIAPL</sequence>
<dbReference type="NCBIfam" id="NF001937">
    <property type="entry name" value="PRK00714.1-4"/>
    <property type="match status" value="1"/>
</dbReference>
<feature type="domain" description="Nudix hydrolase" evidence="5">
    <location>
        <begin position="12"/>
        <end position="156"/>
    </location>
</feature>
<dbReference type="PANTHER" id="PTHR11839:SF22">
    <property type="entry name" value="NUDIX HYDROLASE 26, CHLOROPLASTIC"/>
    <property type="match status" value="1"/>
</dbReference>
<keyword evidence="3 4" id="KW-0378">Hydrolase</keyword>
<dbReference type="CDD" id="cd03671">
    <property type="entry name" value="NUDIX_Ap4A_hydrolase_plant_like"/>
    <property type="match status" value="1"/>
</dbReference>
<protein>
    <recommendedName>
        <fullName evidence="4">RNA pyrophosphohydrolase</fullName>
        <ecNumber evidence="4">3.6.1.-</ecNumber>
    </recommendedName>
    <alternativeName>
        <fullName evidence="4">(Di)nucleoside polyphosphate hydrolase</fullName>
    </alternativeName>
</protein>
<dbReference type="Proteomes" id="UP000503336">
    <property type="component" value="Chromosome"/>
</dbReference>
<dbReference type="GO" id="GO:0034432">
    <property type="term" value="F:bis(5'-adenosyl)-pentaphosphatase activity"/>
    <property type="evidence" value="ECO:0007669"/>
    <property type="project" value="TreeGrafter"/>
</dbReference>
<name>A0A7M3T7K1_9RHOB</name>
<feature type="short sequence motif" description="Nudix box" evidence="4">
    <location>
        <begin position="46"/>
        <end position="67"/>
    </location>
</feature>
<comment type="cofactor">
    <cofactor evidence="4">
        <name>a divalent metal cation</name>
        <dbReference type="ChEBI" id="CHEBI:60240"/>
    </cofactor>
</comment>
<dbReference type="AlphaFoldDB" id="A0A7M3T7K1"/>
<dbReference type="NCBIfam" id="NF001938">
    <property type="entry name" value="PRK00714.1-5"/>
    <property type="match status" value="1"/>
</dbReference>
<comment type="cofactor">
    <cofactor evidence="1">
        <name>Mn(2+)</name>
        <dbReference type="ChEBI" id="CHEBI:29035"/>
    </cofactor>
</comment>
<reference evidence="6 7" key="1">
    <citation type="submission" date="2020-02" db="EMBL/GenBank/DDBJ databases">
        <title>complete genome sequence of Rhodobacteraceae bacterium.</title>
        <authorList>
            <person name="Park J."/>
            <person name="Kim Y.-S."/>
            <person name="Kim K.-H."/>
        </authorList>
    </citation>
    <scope>NUCLEOTIDE SEQUENCE [LARGE SCALE GENOMIC DNA]</scope>
    <source>
        <strain evidence="6 7">RR4-56</strain>
    </source>
</reference>
<organism evidence="6 7">
    <name type="scientific">Pikeienuella piscinae</name>
    <dbReference type="NCBI Taxonomy" id="2748098"/>
    <lineage>
        <taxon>Bacteria</taxon>
        <taxon>Pseudomonadati</taxon>
        <taxon>Pseudomonadota</taxon>
        <taxon>Alphaproteobacteria</taxon>
        <taxon>Rhodobacterales</taxon>
        <taxon>Paracoccaceae</taxon>
        <taxon>Pikeienuella</taxon>
    </lineage>
</organism>
<evidence type="ECO:0000256" key="4">
    <source>
        <dbReference type="HAMAP-Rule" id="MF_00298"/>
    </source>
</evidence>
<dbReference type="EC" id="3.6.1.-" evidence="4"/>
<keyword evidence="7" id="KW-1185">Reference proteome</keyword>
<comment type="cofactor">
    <cofactor evidence="2">
        <name>Mg(2+)</name>
        <dbReference type="ChEBI" id="CHEBI:18420"/>
    </cofactor>
</comment>
<evidence type="ECO:0000256" key="2">
    <source>
        <dbReference type="ARBA" id="ARBA00001946"/>
    </source>
</evidence>
<dbReference type="HAMAP" id="MF_00298">
    <property type="entry name" value="Nudix_RppH"/>
    <property type="match status" value="1"/>
</dbReference>
<dbReference type="InterPro" id="IPR000086">
    <property type="entry name" value="NUDIX_hydrolase_dom"/>
</dbReference>
<dbReference type="GO" id="GO:0019693">
    <property type="term" value="P:ribose phosphate metabolic process"/>
    <property type="evidence" value="ECO:0007669"/>
    <property type="project" value="TreeGrafter"/>
</dbReference>
<gene>
    <name evidence="4" type="primary">rppH</name>
    <name evidence="4" type="synonym">nudH</name>
    <name evidence="6" type="ORF">G5B40_19625</name>
</gene>
<proteinExistence type="inferred from homology"/>
<accession>A0A7M3T7K1</accession>
<dbReference type="PRINTS" id="PR00502">
    <property type="entry name" value="NUDIXFAMILY"/>
</dbReference>
<comment type="similarity">
    <text evidence="4">Belongs to the Nudix hydrolase family. RppH subfamily.</text>
</comment>
<dbReference type="Pfam" id="PF00293">
    <property type="entry name" value="NUDIX"/>
    <property type="match status" value="1"/>
</dbReference>
<dbReference type="GO" id="GO:0006753">
    <property type="term" value="P:nucleoside phosphate metabolic process"/>
    <property type="evidence" value="ECO:0007669"/>
    <property type="project" value="TreeGrafter"/>
</dbReference>
<dbReference type="KEGG" id="hdh:G5B40_19625"/>
<dbReference type="PROSITE" id="PS51462">
    <property type="entry name" value="NUDIX"/>
    <property type="match status" value="1"/>
</dbReference>
<dbReference type="Gene3D" id="3.90.79.10">
    <property type="entry name" value="Nucleoside Triphosphate Pyrophosphohydrolase"/>
    <property type="match status" value="1"/>
</dbReference>
<dbReference type="PROSITE" id="PS00893">
    <property type="entry name" value="NUDIX_BOX"/>
    <property type="match status" value="1"/>
</dbReference>
<evidence type="ECO:0000259" key="5">
    <source>
        <dbReference type="PROSITE" id="PS51462"/>
    </source>
</evidence>
<evidence type="ECO:0000313" key="7">
    <source>
        <dbReference type="Proteomes" id="UP000503336"/>
    </source>
</evidence>